<organism evidence="5 6">
    <name type="scientific">Chitinophaga ginsengisoli</name>
    <dbReference type="NCBI Taxonomy" id="363837"/>
    <lineage>
        <taxon>Bacteria</taxon>
        <taxon>Pseudomonadati</taxon>
        <taxon>Bacteroidota</taxon>
        <taxon>Chitinophagia</taxon>
        <taxon>Chitinophagales</taxon>
        <taxon>Chitinophagaceae</taxon>
        <taxon>Chitinophaga</taxon>
    </lineage>
</organism>
<dbReference type="Gene3D" id="1.10.10.60">
    <property type="entry name" value="Homeodomain-like"/>
    <property type="match status" value="1"/>
</dbReference>
<dbReference type="Pfam" id="PF02311">
    <property type="entry name" value="AraC_binding"/>
    <property type="match status" value="1"/>
</dbReference>
<dbReference type="InterPro" id="IPR009057">
    <property type="entry name" value="Homeodomain-like_sf"/>
</dbReference>
<evidence type="ECO:0000313" key="5">
    <source>
        <dbReference type="EMBL" id="PSL23362.1"/>
    </source>
</evidence>
<evidence type="ECO:0000259" key="4">
    <source>
        <dbReference type="PROSITE" id="PS01124"/>
    </source>
</evidence>
<evidence type="ECO:0000313" key="6">
    <source>
        <dbReference type="Proteomes" id="UP000240978"/>
    </source>
</evidence>
<gene>
    <name evidence="5" type="ORF">CLV42_11879</name>
</gene>
<dbReference type="GO" id="GO:0043565">
    <property type="term" value="F:sequence-specific DNA binding"/>
    <property type="evidence" value="ECO:0007669"/>
    <property type="project" value="InterPro"/>
</dbReference>
<keyword evidence="6" id="KW-1185">Reference proteome</keyword>
<dbReference type="RefSeq" id="WP_106605473.1">
    <property type="nucleotide sequence ID" value="NZ_PYGK01000018.1"/>
</dbReference>
<dbReference type="PANTHER" id="PTHR43280:SF2">
    <property type="entry name" value="HTH-TYPE TRANSCRIPTIONAL REGULATOR EXSA"/>
    <property type="match status" value="1"/>
</dbReference>
<proteinExistence type="predicted"/>
<keyword evidence="3" id="KW-0804">Transcription</keyword>
<accession>A0A2P8FNR2</accession>
<dbReference type="InterPro" id="IPR018060">
    <property type="entry name" value="HTH_AraC"/>
</dbReference>
<protein>
    <submittedName>
        <fullName evidence="5">AraC-like DNA-binding protein</fullName>
    </submittedName>
</protein>
<dbReference type="SUPFAM" id="SSF51215">
    <property type="entry name" value="Regulatory protein AraC"/>
    <property type="match status" value="1"/>
</dbReference>
<dbReference type="SUPFAM" id="SSF46689">
    <property type="entry name" value="Homeodomain-like"/>
    <property type="match status" value="1"/>
</dbReference>
<dbReference type="Proteomes" id="UP000240978">
    <property type="component" value="Unassembled WGS sequence"/>
</dbReference>
<dbReference type="OrthoDB" id="629929at2"/>
<sequence>MADISQLQDFPTRTPVTRDYFQNWNIKVVNAEEIACDNYISPNRRDFYKILFIREGSGLFSLGMNSYHIDGNTILFLHPNEIISWRSISSSLVGHYCLFKKRYVEEYPLLKLTMEKHQLFSDTSRSVIRLQPDSVEVINSLYMQMHEQAGKGGALVEEAIAAYLQLIIIESVKTADFPGPDGVSDEYGHIHHFFQLLEAEASQINQQRPMRIKTVKEFADSLDLSPNYLNALLKKHTGQNVSTHIKNRLLEESKALLLQTDWPLHEIGISMGFAEHPNFTQFFKKNLGITPSEFRKSYAVPA</sequence>
<dbReference type="GO" id="GO:0003700">
    <property type="term" value="F:DNA-binding transcription factor activity"/>
    <property type="evidence" value="ECO:0007669"/>
    <property type="project" value="InterPro"/>
</dbReference>
<feature type="domain" description="HTH araC/xylS-type" evidence="4">
    <location>
        <begin position="191"/>
        <end position="297"/>
    </location>
</feature>
<dbReference type="PROSITE" id="PS01124">
    <property type="entry name" value="HTH_ARAC_FAMILY_2"/>
    <property type="match status" value="1"/>
</dbReference>
<evidence type="ECO:0000256" key="3">
    <source>
        <dbReference type="ARBA" id="ARBA00023163"/>
    </source>
</evidence>
<dbReference type="SMART" id="SM00342">
    <property type="entry name" value="HTH_ARAC"/>
    <property type="match status" value="1"/>
</dbReference>
<dbReference type="InterPro" id="IPR003313">
    <property type="entry name" value="AraC-bd"/>
</dbReference>
<dbReference type="EMBL" id="PYGK01000018">
    <property type="protein sequence ID" value="PSL23362.1"/>
    <property type="molecule type" value="Genomic_DNA"/>
</dbReference>
<dbReference type="PRINTS" id="PR00032">
    <property type="entry name" value="HTHARAC"/>
</dbReference>
<dbReference type="PANTHER" id="PTHR43280">
    <property type="entry name" value="ARAC-FAMILY TRANSCRIPTIONAL REGULATOR"/>
    <property type="match status" value="1"/>
</dbReference>
<evidence type="ECO:0000256" key="1">
    <source>
        <dbReference type="ARBA" id="ARBA00023015"/>
    </source>
</evidence>
<dbReference type="AlphaFoldDB" id="A0A2P8FNR2"/>
<dbReference type="InterPro" id="IPR037923">
    <property type="entry name" value="HTH-like"/>
</dbReference>
<keyword evidence="1" id="KW-0805">Transcription regulation</keyword>
<evidence type="ECO:0000256" key="2">
    <source>
        <dbReference type="ARBA" id="ARBA00023125"/>
    </source>
</evidence>
<name>A0A2P8FNR2_9BACT</name>
<keyword evidence="2 5" id="KW-0238">DNA-binding</keyword>
<reference evidence="5 6" key="1">
    <citation type="submission" date="2018-03" db="EMBL/GenBank/DDBJ databases">
        <title>Genomic Encyclopedia of Archaeal and Bacterial Type Strains, Phase II (KMG-II): from individual species to whole genera.</title>
        <authorList>
            <person name="Goeker M."/>
        </authorList>
    </citation>
    <scope>NUCLEOTIDE SEQUENCE [LARGE SCALE GENOMIC DNA]</scope>
    <source>
        <strain evidence="5 6">DSM 18107</strain>
    </source>
</reference>
<dbReference type="Pfam" id="PF12833">
    <property type="entry name" value="HTH_18"/>
    <property type="match status" value="1"/>
</dbReference>
<comment type="caution">
    <text evidence="5">The sequence shown here is derived from an EMBL/GenBank/DDBJ whole genome shotgun (WGS) entry which is preliminary data.</text>
</comment>
<dbReference type="InterPro" id="IPR020449">
    <property type="entry name" value="Tscrpt_reg_AraC-type_HTH"/>
</dbReference>